<evidence type="ECO:0000256" key="1">
    <source>
        <dbReference type="SAM" id="Phobius"/>
    </source>
</evidence>
<keyword evidence="1" id="KW-0812">Transmembrane</keyword>
<organism evidence="2 3">
    <name type="scientific">Citrus clementina</name>
    <name type="common">Clementine</name>
    <name type="synonym">Citrus deliciosa x Citrus sinensis</name>
    <dbReference type="NCBI Taxonomy" id="85681"/>
    <lineage>
        <taxon>Eukaryota</taxon>
        <taxon>Viridiplantae</taxon>
        <taxon>Streptophyta</taxon>
        <taxon>Embryophyta</taxon>
        <taxon>Tracheophyta</taxon>
        <taxon>Spermatophyta</taxon>
        <taxon>Magnoliopsida</taxon>
        <taxon>eudicotyledons</taxon>
        <taxon>Gunneridae</taxon>
        <taxon>Pentapetalae</taxon>
        <taxon>rosids</taxon>
        <taxon>malvids</taxon>
        <taxon>Sapindales</taxon>
        <taxon>Rutaceae</taxon>
        <taxon>Aurantioideae</taxon>
        <taxon>Citrus</taxon>
    </lineage>
</organism>
<dbReference type="Proteomes" id="UP000030687">
    <property type="component" value="Unassembled WGS sequence"/>
</dbReference>
<name>V4UP01_CITCL</name>
<accession>V4UP01</accession>
<keyword evidence="3" id="KW-1185">Reference proteome</keyword>
<keyword evidence="1" id="KW-0472">Membrane</keyword>
<feature type="transmembrane region" description="Helical" evidence="1">
    <location>
        <begin position="12"/>
        <end position="34"/>
    </location>
</feature>
<dbReference type="KEGG" id="cic:CICLE_v10010033mg"/>
<protein>
    <submittedName>
        <fullName evidence="2">Uncharacterized protein</fullName>
    </submittedName>
</protein>
<proteinExistence type="predicted"/>
<gene>
    <name evidence="2" type="ORF">CICLE_v10010033mg</name>
</gene>
<dbReference type="InParanoid" id="V4UP01"/>
<sequence>MNFRYEERKKRICWLGLLQNYSCMAWPFTILQLYGLSEKETYFLIDKIVQIISLQVSTITKVIKNNAVHFASKKKPAGVLLMSDLFLCEFLSL</sequence>
<dbReference type="AlphaFoldDB" id="V4UP01"/>
<reference evidence="2 3" key="1">
    <citation type="submission" date="2013-10" db="EMBL/GenBank/DDBJ databases">
        <authorList>
            <consortium name="International Citrus Genome Consortium"/>
            <person name="Jenkins J."/>
            <person name="Schmutz J."/>
            <person name="Prochnik S."/>
            <person name="Rokhsar D."/>
            <person name="Gmitter F."/>
            <person name="Ollitrault P."/>
            <person name="Machado M."/>
            <person name="Talon M."/>
            <person name="Wincker P."/>
            <person name="Jaillon O."/>
            <person name="Morgante M."/>
        </authorList>
    </citation>
    <scope>NUCLEOTIDE SEQUENCE</scope>
    <source>
        <strain evidence="3">cv. Clemenules</strain>
    </source>
</reference>
<evidence type="ECO:0000313" key="3">
    <source>
        <dbReference type="Proteomes" id="UP000030687"/>
    </source>
</evidence>
<dbReference type="EMBL" id="KI535697">
    <property type="protein sequence ID" value="ESR66040.1"/>
    <property type="molecule type" value="Genomic_DNA"/>
</dbReference>
<evidence type="ECO:0000313" key="2">
    <source>
        <dbReference type="EMBL" id="ESR66040.1"/>
    </source>
</evidence>
<keyword evidence="1" id="KW-1133">Transmembrane helix</keyword>
<dbReference type="Gramene" id="ESR66040">
    <property type="protein sequence ID" value="ESR66040"/>
    <property type="gene ID" value="CICLE_v10010033mg"/>
</dbReference>